<dbReference type="EMBL" id="NWSY01000028">
    <property type="protein sequence ID" value="PDT20229.1"/>
    <property type="molecule type" value="Genomic_DNA"/>
</dbReference>
<evidence type="ECO:0000313" key="5">
    <source>
        <dbReference type="Proteomes" id="UP000219914"/>
    </source>
</evidence>
<reference evidence="3" key="2">
    <citation type="submission" date="2023-04" db="EMBL/GenBank/DDBJ databases">
        <title>Genomic characterization of faba bean (Vicia faba) microsymbionts in Mexican soils.</title>
        <authorList>
            <person name="Rivera Orduna F.N."/>
            <person name="Guevara-Luna J."/>
            <person name="Yan J."/>
            <person name="Arroyo-Herrera I."/>
            <person name="Li Y."/>
            <person name="Vasquez-Murrieta M.S."/>
            <person name="Wang E.T."/>
        </authorList>
    </citation>
    <scope>NUCLEOTIDE SEQUENCE</scope>
    <source>
        <strain evidence="3">CH26</strain>
    </source>
</reference>
<feature type="region of interest" description="Disordered" evidence="2">
    <location>
        <begin position="1"/>
        <end position="135"/>
    </location>
</feature>
<accession>A0A2A6K712</accession>
<proteinExistence type="predicted"/>
<protein>
    <submittedName>
        <fullName evidence="3">Uncharacterized protein</fullName>
    </submittedName>
</protein>
<dbReference type="EMBL" id="JAVLSF010000025">
    <property type="protein sequence ID" value="MDR9776519.1"/>
    <property type="molecule type" value="Genomic_DNA"/>
</dbReference>
<sequence length="197" mass="21392">MKTPWKFLVELTSRRRPAKGQESAIGHASDPEAHDNDTQQTQKLPSESSASADRNEAVPAFHVPAGSDEREAGPEAGHALVRRSDEAARAASAKEASPSDGRSDVPAPISGTSLKSQRNAPTKHRERAKRTQADVVARSTIAAQETQRVQPSSSRGAFFDEVASLDEDIKTLKSELAQKLQLQNAQLKKMLKRFDVS</sequence>
<dbReference type="Proteomes" id="UP000219914">
    <property type="component" value="Unassembled WGS sequence"/>
</dbReference>
<gene>
    <name evidence="4" type="ORF">CO674_28460</name>
    <name evidence="3" type="ORF">RJJ65_28485</name>
</gene>
<reference evidence="4 5" key="1">
    <citation type="submission" date="2017-09" db="EMBL/GenBank/DDBJ databases">
        <title>Comparative genomics of rhizobia isolated from Phaseolus vulgaris in China.</title>
        <authorList>
            <person name="Tong W."/>
        </authorList>
    </citation>
    <scope>NUCLEOTIDE SEQUENCE [LARGE SCALE GENOMIC DNA]</scope>
    <source>
        <strain evidence="4 5">FH14</strain>
    </source>
</reference>
<feature type="compositionally biased region" description="Basic residues" evidence="2">
    <location>
        <begin position="121"/>
        <end position="130"/>
    </location>
</feature>
<evidence type="ECO:0000256" key="1">
    <source>
        <dbReference type="SAM" id="Coils"/>
    </source>
</evidence>
<feature type="compositionally biased region" description="Polar residues" evidence="2">
    <location>
        <begin position="38"/>
        <end position="52"/>
    </location>
</feature>
<name>A0A2A6K712_9HYPH</name>
<feature type="coiled-coil region" evidence="1">
    <location>
        <begin position="162"/>
        <end position="193"/>
    </location>
</feature>
<evidence type="ECO:0000313" key="3">
    <source>
        <dbReference type="EMBL" id="MDR9776519.1"/>
    </source>
</evidence>
<evidence type="ECO:0000313" key="4">
    <source>
        <dbReference type="EMBL" id="PDT20229.1"/>
    </source>
</evidence>
<evidence type="ECO:0000256" key="2">
    <source>
        <dbReference type="SAM" id="MobiDB-lite"/>
    </source>
</evidence>
<keyword evidence="1" id="KW-0175">Coiled coil</keyword>
<comment type="caution">
    <text evidence="3">The sequence shown here is derived from an EMBL/GenBank/DDBJ whole genome shotgun (WGS) entry which is preliminary data.</text>
</comment>
<evidence type="ECO:0000313" key="6">
    <source>
        <dbReference type="Proteomes" id="UP001268610"/>
    </source>
</evidence>
<keyword evidence="5" id="KW-1185">Reference proteome</keyword>
<dbReference type="RefSeq" id="WP_097536964.1">
    <property type="nucleotide sequence ID" value="NZ_JAVLSD010000026.1"/>
</dbReference>
<dbReference type="AlphaFoldDB" id="A0A2A6K712"/>
<feature type="compositionally biased region" description="Polar residues" evidence="2">
    <location>
        <begin position="110"/>
        <end position="120"/>
    </location>
</feature>
<organism evidence="3 6">
    <name type="scientific">Rhizobium hidalgonense</name>
    <dbReference type="NCBI Taxonomy" id="1538159"/>
    <lineage>
        <taxon>Bacteria</taxon>
        <taxon>Pseudomonadati</taxon>
        <taxon>Pseudomonadota</taxon>
        <taxon>Alphaproteobacteria</taxon>
        <taxon>Hyphomicrobiales</taxon>
        <taxon>Rhizobiaceae</taxon>
        <taxon>Rhizobium/Agrobacterium group</taxon>
        <taxon>Rhizobium</taxon>
    </lineage>
</organism>
<dbReference type="Proteomes" id="UP001268610">
    <property type="component" value="Unassembled WGS sequence"/>
</dbReference>